<protein>
    <recommendedName>
        <fullName evidence="3">Outer membrane protein beta-barrel domain-containing protein</fullName>
    </recommendedName>
</protein>
<gene>
    <name evidence="1" type="ORF">SAMN04488508_105318</name>
</gene>
<reference evidence="2" key="1">
    <citation type="submission" date="2016-11" db="EMBL/GenBank/DDBJ databases">
        <authorList>
            <person name="Varghese N."/>
            <person name="Submissions S."/>
        </authorList>
    </citation>
    <scope>NUCLEOTIDE SEQUENCE [LARGE SCALE GENOMIC DNA]</scope>
    <source>
        <strain evidence="2">DSM 22623</strain>
    </source>
</reference>
<evidence type="ECO:0000313" key="1">
    <source>
        <dbReference type="EMBL" id="SHJ10197.1"/>
    </source>
</evidence>
<dbReference type="EMBL" id="FQYP01000005">
    <property type="protein sequence ID" value="SHJ10197.1"/>
    <property type="molecule type" value="Genomic_DNA"/>
</dbReference>
<accession>A0A1M6GJS6</accession>
<dbReference type="AlphaFoldDB" id="A0A1M6GJS6"/>
<name>A0A1M6GJS6_9FLAO</name>
<dbReference type="Proteomes" id="UP000184432">
    <property type="component" value="Unassembled WGS sequence"/>
</dbReference>
<proteinExistence type="predicted"/>
<keyword evidence="2" id="KW-1185">Reference proteome</keyword>
<dbReference type="RefSeq" id="WP_073316508.1">
    <property type="nucleotide sequence ID" value="NZ_FQYP01000005.1"/>
</dbReference>
<sequence length="191" mass="21485">MTLFASRNLGYTLLFVLLSQLLSAQNKPELNLSEFDLQQLHMVTYQHTFSKHYISWSVQYREFKKRSKEFRIPITLSFGKTNMNKDFLENKNIKDVDTYSFGMGFDGYEYLGSGFYFNLGIGVSPGLETVDHITEGKSTKFLIGGNINTGLLYVPFPDFGLVIGGKIIGNLSNSSVLDRSLGFAIEAGINF</sequence>
<evidence type="ECO:0008006" key="3">
    <source>
        <dbReference type="Google" id="ProtNLM"/>
    </source>
</evidence>
<dbReference type="OrthoDB" id="1189985at2"/>
<evidence type="ECO:0000313" key="2">
    <source>
        <dbReference type="Proteomes" id="UP000184432"/>
    </source>
</evidence>
<organism evidence="1 2">
    <name type="scientific">Aquimarina spongiae</name>
    <dbReference type="NCBI Taxonomy" id="570521"/>
    <lineage>
        <taxon>Bacteria</taxon>
        <taxon>Pseudomonadati</taxon>
        <taxon>Bacteroidota</taxon>
        <taxon>Flavobacteriia</taxon>
        <taxon>Flavobacteriales</taxon>
        <taxon>Flavobacteriaceae</taxon>
        <taxon>Aquimarina</taxon>
    </lineage>
</organism>